<feature type="region of interest" description="Disordered" evidence="1">
    <location>
        <begin position="271"/>
        <end position="294"/>
    </location>
</feature>
<dbReference type="OMA" id="HVEYWYN"/>
<evidence type="ECO:0000256" key="1">
    <source>
        <dbReference type="SAM" id="MobiDB-lite"/>
    </source>
</evidence>
<dbReference type="VEuPathDB" id="TriTrypDB:LdCL_330030700"/>
<name>A0A3S7X717_LEIDO</name>
<reference evidence="2 6" key="4">
    <citation type="journal article" date="2018" name="Sci. Rep.">
        <title>A complete Leishmania donovani reference genome identifies novel genetic variations associated with virulence.</title>
        <authorList>
            <person name="Lypaczewski P."/>
            <person name="Hoshizaki J."/>
            <person name="Zhang W.-W."/>
            <person name="McCall L.-I."/>
            <person name="Torcivia-Rodriguez J."/>
            <person name="Simonyan V."/>
            <person name="Kaur A."/>
            <person name="Dewar K."/>
            <person name="Matlashewski G."/>
        </authorList>
    </citation>
    <scope>NUCLEOTIDE SEQUENCE [LARGE SCALE GENOMIC DNA]</scope>
    <source>
        <strain evidence="2 6">LdCL</strain>
    </source>
</reference>
<dbReference type="OrthoDB" id="270654at2759"/>
<reference evidence="5" key="3">
    <citation type="submission" date="2011-02" db="EMBL/GenBank/DDBJ databases">
        <title>Whole genome sequencing of Leishmania donovani clinical lines reveals dynamic variation related to drug resistance.</title>
        <authorList>
            <person name="Downing T."/>
            <person name="Imamura H."/>
            <person name="Sanders M."/>
            <person name="Decuypere S."/>
            <person name="Hertz-Fowler C."/>
            <person name="Clark T.G."/>
            <person name="Rijal S."/>
            <person name="Sundar S."/>
            <person name="Quail M.A."/>
            <person name="De Doncker S."/>
            <person name="Maes I."/>
            <person name="Vanaerschot M."/>
            <person name="Stark O."/>
            <person name="Schonian G."/>
            <person name="Dujardin J.C."/>
            <person name="Berriman M."/>
        </authorList>
    </citation>
    <scope>NUCLEOTIDE SEQUENCE [LARGE SCALE GENOMIC DNA]</scope>
    <source>
        <strain evidence="5">BPK282A1</strain>
    </source>
</reference>
<dbReference type="KEGG" id="ldo:LDBPK_332370"/>
<dbReference type="EMBL" id="CP029532">
    <property type="protein sequence ID" value="AYU82218.1"/>
    <property type="molecule type" value="Genomic_DNA"/>
</dbReference>
<dbReference type="EMBL" id="RHLC01000007">
    <property type="protein sequence ID" value="TPP53640.1"/>
    <property type="molecule type" value="Genomic_DNA"/>
</dbReference>
<evidence type="ECO:0000313" key="6">
    <source>
        <dbReference type="Proteomes" id="UP000274082"/>
    </source>
</evidence>
<dbReference type="EMBL" id="FR799620">
    <property type="protein sequence ID" value="CBZ37380.1"/>
    <property type="molecule type" value="Genomic_DNA"/>
</dbReference>
<keyword evidence="6" id="KW-1185">Reference proteome</keyword>
<dbReference type="GeneID" id="13392458"/>
<reference evidence="4" key="6">
    <citation type="submission" date="2019-02" db="EMBL/GenBank/DDBJ databases">
        <title>FDA dAtabase for Regulatory Grade micrObial Sequences (FDA-ARGOS): Supporting development and validation of Infectious Disease Dx tests.</title>
        <authorList>
            <person name="Duncan R."/>
            <person name="Fisher C."/>
            <person name="Tallon L.J."/>
            <person name="Sadzewicz L."/>
            <person name="Sengamalay N."/>
            <person name="Ott S."/>
            <person name="Godinez A."/>
            <person name="Nagaraj S."/>
            <person name="Nadendla S."/>
            <person name="Sichtig H."/>
        </authorList>
    </citation>
    <scope>NUCLEOTIDE SEQUENCE</scope>
    <source>
        <strain evidence="4">FDAARGOS_361</strain>
    </source>
</reference>
<dbReference type="Proteomes" id="UP000274082">
    <property type="component" value="Chromosome 33"/>
</dbReference>
<reference evidence="7" key="5">
    <citation type="submission" date="2019-02" db="EMBL/GenBank/DDBJ databases">
        <title>FDA dAtabase for Regulatory Grade micrObial Sequences (FDA-ARGOS): Supporting development and validation of Infectious Disease Dx tests.</title>
        <authorList>
            <person name="Duncan R."/>
            <person name="Fisher C."/>
            <person name="Tallon L."/>
            <person name="Sadzewicz L."/>
            <person name="Sengamalay N."/>
            <person name="Ott S."/>
            <person name="Godinez A."/>
            <person name="Nagaraj S."/>
            <person name="Vavikolanu K."/>
            <person name="Nadendla S."/>
            <person name="Aluvathingal J."/>
            <person name="Sichtig H."/>
        </authorList>
    </citation>
    <scope>NUCLEOTIDE SEQUENCE [LARGE SCALE GENOMIC DNA]</scope>
    <source>
        <strain evidence="7">FDAARGOS_361</strain>
    </source>
</reference>
<dbReference type="Proteomes" id="UP000318447">
    <property type="component" value="Unassembled WGS sequence"/>
</dbReference>
<dbReference type="AlphaFoldDB" id="A0A3S7X717"/>
<dbReference type="RefSeq" id="XP_003864062.1">
    <property type="nucleotide sequence ID" value="XM_003864014.1"/>
</dbReference>
<gene>
    <name evidence="4" type="ORF">CGC21_37455</name>
    <name evidence="3" type="ORF">LDBPK_332370</name>
    <name evidence="2" type="ORF">LdCL_330030700</name>
</gene>
<sequence length="311" mass="35544">MNTRRKMIQAKPDVPSTHWHLMNEDFYPLFEADMRQHVEYWYNMAATGVQRDIFRRICNAIYRQDPATPDPTFNVAFTETVELEQVRLLLKNYGVVLSDNVGKPKTRVWLLHCGKSARDRNEFRSVFTGCQTTYERRSVMHADYVAPDPASYPDDRTHFMRSVDWTSLKTREAMLKLEAQRRANGGVMRSQLNKLSSTIADEQRRMNGDGKPMQRTTKPKNQFDGVNVLSSLGFDGVPAEEAVAQLKAKQNAHREAEWYYVDKDRSTVYKARPNKGPAAAAAASRPNRGEGGILASVTSEPMTRWVNKTCF</sequence>
<reference evidence="3" key="2">
    <citation type="submission" date="2011-01" db="EMBL/GenBank/DDBJ databases">
        <authorList>
            <person name="Zhao B.P."/>
            <person name="Ren Z.A."/>
            <person name="Li C.D."/>
        </authorList>
    </citation>
    <scope>NUCLEOTIDE SEQUENCE</scope>
    <source>
        <strain evidence="3">BPK282A1</strain>
    </source>
</reference>
<organism evidence="2 6">
    <name type="scientific">Leishmania donovani</name>
    <dbReference type="NCBI Taxonomy" id="5661"/>
    <lineage>
        <taxon>Eukaryota</taxon>
        <taxon>Discoba</taxon>
        <taxon>Euglenozoa</taxon>
        <taxon>Kinetoplastea</taxon>
        <taxon>Metakinetoplastina</taxon>
        <taxon>Trypanosomatida</taxon>
        <taxon>Trypanosomatidae</taxon>
        <taxon>Leishmaniinae</taxon>
        <taxon>Leishmania</taxon>
    </lineage>
</organism>
<accession>E9BPH6</accession>
<reference evidence="3 5" key="1">
    <citation type="journal article" date="2011" name="Genome Res.">
        <title>Whole genome sequencing of multiple Leishmania donovani clinical isolates provides insights into population structure and mechanisms of drug resistance.</title>
        <authorList>
            <person name="Downing T."/>
            <person name="Imamura H."/>
            <person name="Decuypere S."/>
            <person name="Clark T.G."/>
            <person name="Coombs G.H."/>
            <person name="Cotton J.A."/>
            <person name="Hilley J.D."/>
            <person name="de Doncker S."/>
            <person name="Maes I."/>
            <person name="Mottram J.C."/>
            <person name="Quail M.A."/>
            <person name="Rijal S."/>
            <person name="Sanders M."/>
            <person name="Schonian G."/>
            <person name="Stark O."/>
            <person name="Sundar S."/>
            <person name="Vanaerschot M."/>
            <person name="Hertz-Fowler C."/>
            <person name="Dujardin J.C."/>
            <person name="Berriman M."/>
        </authorList>
    </citation>
    <scope>NUCLEOTIDE SEQUENCE [LARGE SCALE GENOMIC DNA]</scope>
    <source>
        <strain evidence="3 5">BPK282A1</strain>
    </source>
</reference>
<evidence type="ECO:0000313" key="2">
    <source>
        <dbReference type="EMBL" id="AYU82218.1"/>
    </source>
</evidence>
<evidence type="ECO:0000313" key="5">
    <source>
        <dbReference type="Proteomes" id="UP000008980"/>
    </source>
</evidence>
<accession>A0A3S7X717</accession>
<evidence type="ECO:0000313" key="4">
    <source>
        <dbReference type="EMBL" id="TPP53640.1"/>
    </source>
</evidence>
<evidence type="ECO:0000313" key="7">
    <source>
        <dbReference type="Proteomes" id="UP000318447"/>
    </source>
</evidence>
<dbReference type="VEuPathDB" id="TriTrypDB:LDHU3_33.3410"/>
<evidence type="ECO:0000313" key="3">
    <source>
        <dbReference type="EMBL" id="CBZ37380.1"/>
    </source>
</evidence>
<proteinExistence type="predicted"/>
<protein>
    <submittedName>
        <fullName evidence="2">Uncharacterized protein</fullName>
    </submittedName>
</protein>
<dbReference type="Proteomes" id="UP000008980">
    <property type="component" value="Chromosome 33"/>
</dbReference>
<dbReference type="VEuPathDB" id="TriTrypDB:LdBPK_332370.1"/>